<keyword evidence="6" id="KW-1185">Reference proteome</keyword>
<dbReference type="InterPro" id="IPR013656">
    <property type="entry name" value="PAS_4"/>
</dbReference>
<accession>A0ABS8D8L7</accession>
<dbReference type="Pfam" id="PF08447">
    <property type="entry name" value="PAS_3"/>
    <property type="match status" value="3"/>
</dbReference>
<dbReference type="PROSITE" id="PS50113">
    <property type="entry name" value="PAC"/>
    <property type="match status" value="5"/>
</dbReference>
<dbReference type="PANTHER" id="PTHR24422:SF10">
    <property type="entry name" value="CHEMOTAXIS PROTEIN METHYLTRANSFERASE 2"/>
    <property type="match status" value="1"/>
</dbReference>
<dbReference type="NCBIfam" id="TIGR00229">
    <property type="entry name" value="sensory_box"/>
    <property type="match status" value="6"/>
</dbReference>
<evidence type="ECO:0000259" key="2">
    <source>
        <dbReference type="PROSITE" id="PS50111"/>
    </source>
</evidence>
<dbReference type="Gene3D" id="3.30.450.20">
    <property type="entry name" value="PAS domain"/>
    <property type="match status" value="6"/>
</dbReference>
<feature type="domain" description="PAC" evidence="4">
    <location>
        <begin position="588"/>
        <end position="640"/>
    </location>
</feature>
<dbReference type="SMART" id="SM00283">
    <property type="entry name" value="MA"/>
    <property type="match status" value="1"/>
</dbReference>
<feature type="domain" description="PAS" evidence="3">
    <location>
        <begin position="45"/>
        <end position="71"/>
    </location>
</feature>
<organism evidence="5 6">
    <name type="scientific">Leeia speluncae</name>
    <dbReference type="NCBI Taxonomy" id="2884804"/>
    <lineage>
        <taxon>Bacteria</taxon>
        <taxon>Pseudomonadati</taxon>
        <taxon>Pseudomonadota</taxon>
        <taxon>Betaproteobacteria</taxon>
        <taxon>Neisseriales</taxon>
        <taxon>Leeiaceae</taxon>
        <taxon>Leeia</taxon>
    </lineage>
</organism>
<dbReference type="Pfam" id="PF13426">
    <property type="entry name" value="PAS_9"/>
    <property type="match status" value="2"/>
</dbReference>
<feature type="domain" description="PAS" evidence="3">
    <location>
        <begin position="154"/>
        <end position="194"/>
    </location>
</feature>
<gene>
    <name evidence="5" type="ORF">LIN78_13310</name>
</gene>
<dbReference type="InterPro" id="IPR013655">
    <property type="entry name" value="PAS_fold_3"/>
</dbReference>
<sequence>MLLNNTPETVQHFLTKFTDSDDPFLKELLHVFLAMNQNLAACLFDLEGNIVDLNENFLKLYDYNREELLGQKHEKLWGDQAKTSGRYQAFWEKLCSGETFSGEYQRINKFGDHVFIRSFYSPLLDEAGTPYRIVKFATDITKEKQLAADEMAKLEALDLTLAVIEFDMNGTILNANDNFLKTMGYKLEEVIGRNHRIFCPNTYVESDEYANFWNEIQSGKAFTNEFLRVTSKKQPIWLQATYTPIRKADGSLFKVVKFASDITSYKQKTLEDDCKLRAISLSQGTIEFDMTGKVISANDNFLHTMGYELDEIVGNHHRMFVTTEEASTPAYRNFWQKLGKGEFDSGEYLRIAKNGKRVWLQATYNPIFDIEGQPVKVVKYCQDISRQKICSFENESRLNAISASSCMLELDRQGIVLFANENIANALDYRMAELIGMGESNFIYEEDLTSNHYLSIWHRLHEGTSVREEIRRKSHNGNEIWFGATFSPVMGLDGSLSKVIMIARDITKAKLQQLEIDGKLKAINRAQAVIEFDMTGKVLNANENFLNLFGYRLEQIIGMHHRIFVDPKESSTSEYQAFWDKLCRGEYFHGEYKRIGCGGEEVWIQANYNPVFDQHGQPFKVVKFATDVTEQKMRTALDEAKVAAVDKGLAVVEFDLTGHVLYANRNFLAAMGYTYREIQGQHHSIFCTTEYTLSEEYRVFWLTLSEGKYYSGRFHRVGKFSRDVWIQATYNPILDLNGKVIKIIKYAYDVTQEVQLEEQIKEKSQLMADSVKTLVSSINSIASHSSVAADMAHETTEVATKGYENLKQSIKAITEIEQSSIKVTEIVKIISEIANQTNLLAFNAAIEAARAGHHGVGFSVVAAEVRKLAERCAQAAKEIHQQIEEANRHVREGAEINRTVASSFEGILHSVRNTASRVSSIAEATVDQNSVVDQVSSLIDNLGGSIK</sequence>
<dbReference type="PROSITE" id="PS50111">
    <property type="entry name" value="CHEMOTAXIS_TRANSDUC_2"/>
    <property type="match status" value="1"/>
</dbReference>
<dbReference type="Pfam" id="PF00015">
    <property type="entry name" value="MCPsignal"/>
    <property type="match status" value="1"/>
</dbReference>
<proteinExistence type="predicted"/>
<feature type="domain" description="PAC" evidence="4">
    <location>
        <begin position="100"/>
        <end position="152"/>
    </location>
</feature>
<dbReference type="RefSeq" id="WP_227181331.1">
    <property type="nucleotide sequence ID" value="NZ_JAJBZT010000007.1"/>
</dbReference>
<dbReference type="InterPro" id="IPR000014">
    <property type="entry name" value="PAS"/>
</dbReference>
<dbReference type="EMBL" id="JAJBZT010000007">
    <property type="protein sequence ID" value="MCB6184521.1"/>
    <property type="molecule type" value="Genomic_DNA"/>
</dbReference>
<feature type="domain" description="PAC" evidence="4">
    <location>
        <begin position="708"/>
        <end position="762"/>
    </location>
</feature>
<reference evidence="5" key="1">
    <citation type="submission" date="2021-10" db="EMBL/GenBank/DDBJ databases">
        <title>The complete genome sequence of Leeia sp. TBRC 13508.</title>
        <authorList>
            <person name="Charoenyingcharoen P."/>
            <person name="Yukphan P."/>
        </authorList>
    </citation>
    <scope>NUCLEOTIDE SEQUENCE</scope>
    <source>
        <strain evidence="5">TBRC 13508</strain>
    </source>
</reference>
<dbReference type="SMART" id="SM00086">
    <property type="entry name" value="PAC"/>
    <property type="match status" value="6"/>
</dbReference>
<dbReference type="InterPro" id="IPR050903">
    <property type="entry name" value="Bact_Chemotaxis_MeTrfase"/>
</dbReference>
<feature type="domain" description="PAC" evidence="4">
    <location>
        <begin position="466"/>
        <end position="518"/>
    </location>
</feature>
<dbReference type="InterPro" id="IPR001610">
    <property type="entry name" value="PAC"/>
</dbReference>
<dbReference type="SUPFAM" id="SSF58104">
    <property type="entry name" value="Methyl-accepting chemotaxis protein (MCP) signaling domain"/>
    <property type="match status" value="1"/>
</dbReference>
<feature type="domain" description="PAS" evidence="3">
    <location>
        <begin position="280"/>
        <end position="315"/>
    </location>
</feature>
<name>A0ABS8D8L7_9NEIS</name>
<dbReference type="CDD" id="cd00130">
    <property type="entry name" value="PAS"/>
    <property type="match status" value="6"/>
</dbReference>
<dbReference type="PROSITE" id="PS50112">
    <property type="entry name" value="PAS"/>
    <property type="match status" value="6"/>
</dbReference>
<dbReference type="SMART" id="SM00091">
    <property type="entry name" value="PAS"/>
    <property type="match status" value="6"/>
</dbReference>
<evidence type="ECO:0000313" key="6">
    <source>
        <dbReference type="Proteomes" id="UP001165395"/>
    </source>
</evidence>
<feature type="domain" description="Methyl-accepting transducer" evidence="2">
    <location>
        <begin position="768"/>
        <end position="947"/>
    </location>
</feature>
<feature type="domain" description="PAC" evidence="4">
    <location>
        <begin position="344"/>
        <end position="396"/>
    </location>
</feature>
<dbReference type="InterPro" id="IPR035965">
    <property type="entry name" value="PAS-like_dom_sf"/>
</dbReference>
<keyword evidence="1" id="KW-0807">Transducer</keyword>
<dbReference type="PRINTS" id="PR00260">
    <property type="entry name" value="CHEMTRNSDUCR"/>
</dbReference>
<dbReference type="Gene3D" id="1.10.287.950">
    <property type="entry name" value="Methyl-accepting chemotaxis protein"/>
    <property type="match status" value="1"/>
</dbReference>
<feature type="domain" description="PAS" evidence="3">
    <location>
        <begin position="529"/>
        <end position="558"/>
    </location>
</feature>
<dbReference type="SUPFAM" id="SSF55785">
    <property type="entry name" value="PYP-like sensor domain (PAS domain)"/>
    <property type="match status" value="6"/>
</dbReference>
<evidence type="ECO:0000256" key="1">
    <source>
        <dbReference type="PROSITE-ProRule" id="PRU00284"/>
    </source>
</evidence>
<feature type="domain" description="PAS" evidence="3">
    <location>
        <begin position="407"/>
        <end position="447"/>
    </location>
</feature>
<dbReference type="Proteomes" id="UP001165395">
    <property type="component" value="Unassembled WGS sequence"/>
</dbReference>
<dbReference type="PANTHER" id="PTHR24422">
    <property type="entry name" value="CHEMOTAXIS PROTEIN METHYLTRANSFERASE"/>
    <property type="match status" value="1"/>
</dbReference>
<dbReference type="InterPro" id="IPR000700">
    <property type="entry name" value="PAS-assoc_C"/>
</dbReference>
<evidence type="ECO:0000313" key="5">
    <source>
        <dbReference type="EMBL" id="MCB6184521.1"/>
    </source>
</evidence>
<comment type="caution">
    <text evidence="5">The sequence shown here is derived from an EMBL/GenBank/DDBJ whole genome shotgun (WGS) entry which is preliminary data.</text>
</comment>
<dbReference type="Pfam" id="PF08448">
    <property type="entry name" value="PAS_4"/>
    <property type="match status" value="1"/>
</dbReference>
<evidence type="ECO:0000259" key="3">
    <source>
        <dbReference type="PROSITE" id="PS50112"/>
    </source>
</evidence>
<dbReference type="CDD" id="cd11386">
    <property type="entry name" value="MCP_signal"/>
    <property type="match status" value="1"/>
</dbReference>
<dbReference type="InterPro" id="IPR004089">
    <property type="entry name" value="MCPsignal_dom"/>
</dbReference>
<dbReference type="InterPro" id="IPR004090">
    <property type="entry name" value="Chemotax_Me-accpt_rcpt"/>
</dbReference>
<evidence type="ECO:0000259" key="4">
    <source>
        <dbReference type="PROSITE" id="PS50113"/>
    </source>
</evidence>
<protein>
    <submittedName>
        <fullName evidence="5">PAS domain-containing methyl-accepting chemotaxis protein</fullName>
    </submittedName>
</protein>
<feature type="domain" description="PAS" evidence="3">
    <location>
        <begin position="629"/>
        <end position="681"/>
    </location>
</feature>